<dbReference type="RefSeq" id="WP_377771160.1">
    <property type="nucleotide sequence ID" value="NZ_JBHUHO010000024.1"/>
</dbReference>
<dbReference type="Gene3D" id="3.40.1190.10">
    <property type="entry name" value="Mur-like, catalytic domain"/>
    <property type="match status" value="1"/>
</dbReference>
<dbReference type="Proteomes" id="UP001597362">
    <property type="component" value="Unassembled WGS sequence"/>
</dbReference>
<dbReference type="EMBL" id="JBHUHO010000024">
    <property type="protein sequence ID" value="MFD2115722.1"/>
    <property type="molecule type" value="Genomic_DNA"/>
</dbReference>
<comment type="caution">
    <text evidence="1">The sequence shown here is derived from an EMBL/GenBank/DDBJ whole genome shotgun (WGS) entry which is preliminary data.</text>
</comment>
<organism evidence="1 2">
    <name type="scientific">Paenibacillus yanchengensis</name>
    <dbReference type="NCBI Taxonomy" id="2035833"/>
    <lineage>
        <taxon>Bacteria</taxon>
        <taxon>Bacillati</taxon>
        <taxon>Bacillota</taxon>
        <taxon>Bacilli</taxon>
        <taxon>Bacillales</taxon>
        <taxon>Paenibacillaceae</taxon>
        <taxon>Paenibacillus</taxon>
    </lineage>
</organism>
<sequence>MLQQVMEAIEYPNRRLKIIQISGAKGVDYTVSELTAILLHSQYHIGEYKYVAGSLEQSITFNGQSVPSADLEPFVAQVQAAVSKLDLGAEWTDEWMSSAVALQYFARESCPDFVIWHTNFGGQIEKIALQINESIYPVLTIVTDLPKAELAQYAAAVRPGVSLLSGVKQKETIAHLDALTAAVRSNHYALNRDYRHRTAISMTNDLLLHFEGPYRTLEFIRVASGEEKDMWTTTIAIMAAELLRQSYAVLMEDDWHQAR</sequence>
<protein>
    <submittedName>
        <fullName evidence="1">Uncharacterized protein</fullName>
    </submittedName>
</protein>
<gene>
    <name evidence="1" type="ORF">ACFSJH_08275</name>
</gene>
<dbReference type="SUPFAM" id="SSF53623">
    <property type="entry name" value="MurD-like peptide ligases, catalytic domain"/>
    <property type="match status" value="1"/>
</dbReference>
<evidence type="ECO:0000313" key="1">
    <source>
        <dbReference type="EMBL" id="MFD2115722.1"/>
    </source>
</evidence>
<reference evidence="2" key="1">
    <citation type="journal article" date="2019" name="Int. J. Syst. Evol. Microbiol.">
        <title>The Global Catalogue of Microorganisms (GCM) 10K type strain sequencing project: providing services to taxonomists for standard genome sequencing and annotation.</title>
        <authorList>
            <consortium name="The Broad Institute Genomics Platform"/>
            <consortium name="The Broad Institute Genome Sequencing Center for Infectious Disease"/>
            <person name="Wu L."/>
            <person name="Ma J."/>
        </authorList>
    </citation>
    <scope>NUCLEOTIDE SEQUENCE [LARGE SCALE GENOMIC DNA]</scope>
    <source>
        <strain evidence="2">GH52</strain>
    </source>
</reference>
<proteinExistence type="predicted"/>
<name>A0ABW4YJD0_9BACL</name>
<keyword evidence="2" id="KW-1185">Reference proteome</keyword>
<accession>A0ABW4YJD0</accession>
<dbReference type="InterPro" id="IPR036565">
    <property type="entry name" value="Mur-like_cat_sf"/>
</dbReference>
<evidence type="ECO:0000313" key="2">
    <source>
        <dbReference type="Proteomes" id="UP001597362"/>
    </source>
</evidence>